<evidence type="ECO:0000256" key="1">
    <source>
        <dbReference type="SAM" id="MobiDB-lite"/>
    </source>
</evidence>
<organism evidence="2 3">
    <name type="scientific">Olea europaea subsp. europaea</name>
    <dbReference type="NCBI Taxonomy" id="158383"/>
    <lineage>
        <taxon>Eukaryota</taxon>
        <taxon>Viridiplantae</taxon>
        <taxon>Streptophyta</taxon>
        <taxon>Embryophyta</taxon>
        <taxon>Tracheophyta</taxon>
        <taxon>Spermatophyta</taxon>
        <taxon>Magnoliopsida</taxon>
        <taxon>eudicotyledons</taxon>
        <taxon>Gunneridae</taxon>
        <taxon>Pentapetalae</taxon>
        <taxon>asterids</taxon>
        <taxon>lamiids</taxon>
        <taxon>Lamiales</taxon>
        <taxon>Oleaceae</taxon>
        <taxon>Oleeae</taxon>
        <taxon>Olea</taxon>
    </lineage>
</organism>
<dbReference type="PANTHER" id="PTHR37393:SF1">
    <property type="entry name" value="AT-RICH INTERACTIVE DOMAIN-CONTAINING PROTEIN 1A-LIKE"/>
    <property type="match status" value="1"/>
</dbReference>
<dbReference type="EMBL" id="CACTIH010005541">
    <property type="protein sequence ID" value="CAA2997049.1"/>
    <property type="molecule type" value="Genomic_DNA"/>
</dbReference>
<comment type="caution">
    <text evidence="2">The sequence shown here is derived from an EMBL/GenBank/DDBJ whole genome shotgun (WGS) entry which is preliminary data.</text>
</comment>
<proteinExistence type="predicted"/>
<name>A0A8S0SXR4_OLEEU</name>
<keyword evidence="3" id="KW-1185">Reference proteome</keyword>
<sequence length="322" mass="35275">MCLNVNAAVRPFDKRHAGGGGPPSRFLPSHHPPVGLLSNIGKERDLTLPYNGNNKGRVGPGRGHPDLFGPGPEFGGDHMTHFRPRSPDREYQGISSRGFGSISTIPHGHSALNEIDGVEARRIGDGSRSFNLPSDPVGCDGSFPHLSKHMWRGDVEGPGNFKFGEHMAPAPLLNHTRDDIFGQDVMSAQVRRGEFLGPRNFSTHSHMGEPAGYGPVSNLPHLGEPGFRRNYSLQGIADSFDKSRKRKSMSMGWCRICRTDCETVEGLDMHAQTLEHQKMAMDLVISIKQRSKRKPKSSGGCASREELGKTRNIGYEGHGNKL</sequence>
<dbReference type="Gramene" id="OE9A063041T1">
    <property type="protein sequence ID" value="OE9A063041C1"/>
    <property type="gene ID" value="OE9A063041"/>
</dbReference>
<dbReference type="Proteomes" id="UP000594638">
    <property type="component" value="Unassembled WGS sequence"/>
</dbReference>
<feature type="region of interest" description="Disordered" evidence="1">
    <location>
        <begin position="288"/>
        <end position="322"/>
    </location>
</feature>
<dbReference type="OrthoDB" id="9049620at2759"/>
<evidence type="ECO:0000313" key="3">
    <source>
        <dbReference type="Proteomes" id="UP000594638"/>
    </source>
</evidence>
<accession>A0A8S0SXR4</accession>
<evidence type="ECO:0000313" key="2">
    <source>
        <dbReference type="EMBL" id="CAA2997049.1"/>
    </source>
</evidence>
<dbReference type="PANTHER" id="PTHR37393">
    <property type="entry name" value="AT-RICH INTERACTIVE DOMAIN-CONTAINING PROTEIN 1A-LIKE"/>
    <property type="match status" value="1"/>
</dbReference>
<reference evidence="2 3" key="1">
    <citation type="submission" date="2019-12" db="EMBL/GenBank/DDBJ databases">
        <authorList>
            <person name="Alioto T."/>
            <person name="Alioto T."/>
            <person name="Gomez Garrido J."/>
        </authorList>
    </citation>
    <scope>NUCLEOTIDE SEQUENCE [LARGE SCALE GENOMIC DNA]</scope>
</reference>
<gene>
    <name evidence="2" type="ORF">OLEA9_A063041</name>
</gene>
<dbReference type="AlphaFoldDB" id="A0A8S0SXR4"/>
<protein>
    <submittedName>
        <fullName evidence="2">Uncharacterized protein</fullName>
    </submittedName>
</protein>